<evidence type="ECO:0000256" key="1">
    <source>
        <dbReference type="ARBA" id="ARBA00023002"/>
    </source>
</evidence>
<organism evidence="2 3">
    <name type="scientific">Pristionchus mayeri</name>
    <dbReference type="NCBI Taxonomy" id="1317129"/>
    <lineage>
        <taxon>Eukaryota</taxon>
        <taxon>Metazoa</taxon>
        <taxon>Ecdysozoa</taxon>
        <taxon>Nematoda</taxon>
        <taxon>Chromadorea</taxon>
        <taxon>Rhabditida</taxon>
        <taxon>Rhabditina</taxon>
        <taxon>Diplogasteromorpha</taxon>
        <taxon>Diplogasteroidea</taxon>
        <taxon>Neodiplogasteridae</taxon>
        <taxon>Pristionchus</taxon>
    </lineage>
</organism>
<sequence length="147" mass="15984">LTELLLPLLKNAEEGRIVCVSSKLHEKSGPLDLSTVNSESSYGRLASYTRSKLANVMFARELSRRLSENGVKHVTANSLHPGVVATELHRHLPFKPLMAIADLFMKSEADGAKTSLFLAMATEVKGVSGGFFSDCARRKENPAALDD</sequence>
<dbReference type="InterPro" id="IPR002347">
    <property type="entry name" value="SDR_fam"/>
</dbReference>
<keyword evidence="3" id="KW-1185">Reference proteome</keyword>
<dbReference type="Proteomes" id="UP001328107">
    <property type="component" value="Unassembled WGS sequence"/>
</dbReference>
<dbReference type="AlphaFoldDB" id="A0AAN4ZN14"/>
<comment type="caution">
    <text evidence="2">The sequence shown here is derived from an EMBL/GenBank/DDBJ whole genome shotgun (WGS) entry which is preliminary data.</text>
</comment>
<dbReference type="Gene3D" id="3.40.50.720">
    <property type="entry name" value="NAD(P)-binding Rossmann-like Domain"/>
    <property type="match status" value="1"/>
</dbReference>
<dbReference type="PRINTS" id="PR00081">
    <property type="entry name" value="GDHRDH"/>
</dbReference>
<feature type="non-terminal residue" evidence="2">
    <location>
        <position position="1"/>
    </location>
</feature>
<feature type="non-terminal residue" evidence="2">
    <location>
        <position position="147"/>
    </location>
</feature>
<gene>
    <name evidence="2" type="ORF">PMAYCL1PPCAC_13089</name>
</gene>
<reference evidence="3" key="1">
    <citation type="submission" date="2022-10" db="EMBL/GenBank/DDBJ databases">
        <title>Genome assembly of Pristionchus species.</title>
        <authorList>
            <person name="Yoshida K."/>
            <person name="Sommer R.J."/>
        </authorList>
    </citation>
    <scope>NUCLEOTIDE SEQUENCE [LARGE SCALE GENOMIC DNA]</scope>
    <source>
        <strain evidence="3">RS5460</strain>
    </source>
</reference>
<dbReference type="PANTHER" id="PTHR43157">
    <property type="entry name" value="PHOSPHATIDYLINOSITOL-GLYCAN BIOSYNTHESIS CLASS F PROTEIN-RELATED"/>
    <property type="match status" value="1"/>
</dbReference>
<protein>
    <recommendedName>
        <fullName evidence="4">Dehydrogenase</fullName>
    </recommendedName>
</protein>
<accession>A0AAN4ZN14</accession>
<keyword evidence="1" id="KW-0560">Oxidoreductase</keyword>
<dbReference type="EMBL" id="BTRK01000003">
    <property type="protein sequence ID" value="GMR42894.1"/>
    <property type="molecule type" value="Genomic_DNA"/>
</dbReference>
<evidence type="ECO:0000313" key="3">
    <source>
        <dbReference type="Proteomes" id="UP001328107"/>
    </source>
</evidence>
<dbReference type="InterPro" id="IPR036291">
    <property type="entry name" value="NAD(P)-bd_dom_sf"/>
</dbReference>
<evidence type="ECO:0008006" key="4">
    <source>
        <dbReference type="Google" id="ProtNLM"/>
    </source>
</evidence>
<name>A0AAN4ZN14_9BILA</name>
<dbReference type="SUPFAM" id="SSF51735">
    <property type="entry name" value="NAD(P)-binding Rossmann-fold domains"/>
    <property type="match status" value="1"/>
</dbReference>
<dbReference type="PANTHER" id="PTHR43157:SF31">
    <property type="entry name" value="PHOSPHATIDYLINOSITOL-GLYCAN BIOSYNTHESIS CLASS F PROTEIN"/>
    <property type="match status" value="1"/>
</dbReference>
<evidence type="ECO:0000313" key="2">
    <source>
        <dbReference type="EMBL" id="GMR42894.1"/>
    </source>
</evidence>
<dbReference type="Pfam" id="PF00106">
    <property type="entry name" value="adh_short"/>
    <property type="match status" value="1"/>
</dbReference>
<dbReference type="GO" id="GO:0016491">
    <property type="term" value="F:oxidoreductase activity"/>
    <property type="evidence" value="ECO:0007669"/>
    <property type="project" value="UniProtKB-KW"/>
</dbReference>
<proteinExistence type="predicted"/>